<feature type="region of interest" description="Disordered" evidence="1">
    <location>
        <begin position="19"/>
        <end position="40"/>
    </location>
</feature>
<dbReference type="EMBL" id="CP032125">
    <property type="protein sequence ID" value="AXX98315.1"/>
    <property type="molecule type" value="Genomic_DNA"/>
</dbReference>
<accession>A0A347UHI7</accession>
<dbReference type="OrthoDB" id="9816009at2"/>
<dbReference type="RefSeq" id="WP_118942971.1">
    <property type="nucleotide sequence ID" value="NZ_CP032125.1"/>
</dbReference>
<evidence type="ECO:0000313" key="3">
    <source>
        <dbReference type="Proteomes" id="UP000261704"/>
    </source>
</evidence>
<name>A0A347UHI7_9RHOB</name>
<keyword evidence="3" id="KW-1185">Reference proteome</keyword>
<dbReference type="KEGG" id="pamo:BAR1_10480"/>
<sequence>MFHLVLIFTIAIGAGLGAGGNHTAKSEAPPSLLEGTSDGAGSLLDGTAEDMVDAAKEDWQPEDQTPTGKFTTATEVKPILSMTKSQWVAVRDYDGKDLLYFTNLLAWRCGLHQVSYGVNGSAEQPLEFEECHLDTGQPNALTMETLMPFLSFEAGSINSLSVTVIYDDGTTDTATYQRSDILMP</sequence>
<gene>
    <name evidence="2" type="ORF">BAR1_10480</name>
</gene>
<evidence type="ECO:0000256" key="1">
    <source>
        <dbReference type="SAM" id="MobiDB-lite"/>
    </source>
</evidence>
<organism evidence="2 3">
    <name type="scientific">Profundibacter amoris</name>
    <dbReference type="NCBI Taxonomy" id="2171755"/>
    <lineage>
        <taxon>Bacteria</taxon>
        <taxon>Pseudomonadati</taxon>
        <taxon>Pseudomonadota</taxon>
        <taxon>Alphaproteobacteria</taxon>
        <taxon>Rhodobacterales</taxon>
        <taxon>Paracoccaceae</taxon>
        <taxon>Profundibacter</taxon>
    </lineage>
</organism>
<protein>
    <submittedName>
        <fullName evidence="2">Uncharacterized protein</fullName>
    </submittedName>
</protein>
<proteinExistence type="predicted"/>
<reference evidence="2 3" key="1">
    <citation type="submission" date="2018-09" db="EMBL/GenBank/DDBJ databases">
        <title>Profundibacter amoris BAR1 gen. nov., sp. nov., a new member of the Roseobacter clade isolated at Lokis Castle Vent Field on the Arctic Mid-Oceanic Ridge.</title>
        <authorList>
            <person name="Le Moine Bauer S."/>
            <person name="Sjoeberg A.G."/>
            <person name="L'Haridon S."/>
            <person name="Stokke R."/>
            <person name="Roalkvam I."/>
            <person name="Steen I.H."/>
            <person name="Dahle H."/>
        </authorList>
    </citation>
    <scope>NUCLEOTIDE SEQUENCE [LARGE SCALE GENOMIC DNA]</scope>
    <source>
        <strain evidence="2 3">BAR1</strain>
    </source>
</reference>
<dbReference type="AlphaFoldDB" id="A0A347UHI7"/>
<evidence type="ECO:0000313" key="2">
    <source>
        <dbReference type="EMBL" id="AXX98315.1"/>
    </source>
</evidence>
<dbReference type="Proteomes" id="UP000261704">
    <property type="component" value="Chromosome"/>
</dbReference>